<dbReference type="Pfam" id="PF04613">
    <property type="entry name" value="LpxD"/>
    <property type="match status" value="1"/>
</dbReference>
<comment type="function">
    <text evidence="7">Catalyzes the N-acylation of UDP-3-O-acylglucosamine using 3-hydroxyacyl-ACP as the acyl donor. Is involved in the biosynthesis of lipid A, a phosphorylated glycolipid that anchors the lipopolysaccharide to the outer membrane of the cell.</text>
</comment>
<keyword evidence="10" id="KW-1185">Reference proteome</keyword>
<keyword evidence="4 7" id="KW-0677">Repeat</keyword>
<dbReference type="CDD" id="cd03352">
    <property type="entry name" value="LbH_LpxD"/>
    <property type="match status" value="1"/>
</dbReference>
<evidence type="ECO:0000259" key="8">
    <source>
        <dbReference type="Pfam" id="PF04613"/>
    </source>
</evidence>
<dbReference type="SUPFAM" id="SSF51161">
    <property type="entry name" value="Trimeric LpxA-like enzymes"/>
    <property type="match status" value="1"/>
</dbReference>
<sequence>MITKSFSINEINSILKGDIVGHYSGQIIGPENIESAKASQITFIGNKKFEKKWINSKASVAVVNRDVSIEPGEKRAFIKVDNADLAMSQILSIFALPLAEVKNEQHATAVVDSTAIIGKGVKIGAGSYIGPRVIIGDYCVIYPNVTILDDCEIGNNNVFWSGVVVRERTVIGSNCIFHPNVSIGADGFGYRPSPEFGLVKIPHIGNVVIGDWVEIGANSCVDRGKFSSTVIGTGCKIDNLVQIGHNSILGKFCIMAGNSGLAGSVTLGDGVIIGGSASIKDHSVIGNGAVIGAGSGVTGDVAAGVTMLGYPALEARDTLKQWAIMKRFLKDSYK</sequence>
<evidence type="ECO:0000256" key="4">
    <source>
        <dbReference type="ARBA" id="ARBA00022737"/>
    </source>
</evidence>
<dbReference type="InterPro" id="IPR011004">
    <property type="entry name" value="Trimer_LpxA-like_sf"/>
</dbReference>
<evidence type="ECO:0000256" key="1">
    <source>
        <dbReference type="ARBA" id="ARBA00022516"/>
    </source>
</evidence>
<dbReference type="InterPro" id="IPR020573">
    <property type="entry name" value="UDP_GlcNAc_AcTrfase_non-rep"/>
</dbReference>
<keyword evidence="1 7" id="KW-0444">Lipid biosynthesis</keyword>
<dbReference type="AlphaFoldDB" id="A0A3P3VY13"/>
<dbReference type="EC" id="2.3.1.191" evidence="7"/>
<dbReference type="InterPro" id="IPR001451">
    <property type="entry name" value="Hexapep"/>
</dbReference>
<dbReference type="Gene3D" id="3.40.1390.10">
    <property type="entry name" value="MurE/MurF, N-terminal domain"/>
    <property type="match status" value="1"/>
</dbReference>
<evidence type="ECO:0000256" key="5">
    <source>
        <dbReference type="ARBA" id="ARBA00023098"/>
    </source>
</evidence>
<organism evidence="9 10">
    <name type="scientific">Paenimyroides tangerinum</name>
    <dbReference type="NCBI Taxonomy" id="2488728"/>
    <lineage>
        <taxon>Bacteria</taxon>
        <taxon>Pseudomonadati</taxon>
        <taxon>Bacteroidota</taxon>
        <taxon>Flavobacteriia</taxon>
        <taxon>Flavobacteriales</taxon>
        <taxon>Flavobacteriaceae</taxon>
        <taxon>Paenimyroides</taxon>
    </lineage>
</organism>
<gene>
    <name evidence="7 9" type="primary">lpxD</name>
    <name evidence="9" type="ORF">EG240_14805</name>
</gene>
<evidence type="ECO:0000313" key="10">
    <source>
        <dbReference type="Proteomes" id="UP000275719"/>
    </source>
</evidence>
<dbReference type="EMBL" id="RQVQ01000050">
    <property type="protein sequence ID" value="RRJ87691.1"/>
    <property type="molecule type" value="Genomic_DNA"/>
</dbReference>
<evidence type="ECO:0000256" key="7">
    <source>
        <dbReference type="HAMAP-Rule" id="MF_00523"/>
    </source>
</evidence>
<dbReference type="GO" id="GO:0016410">
    <property type="term" value="F:N-acyltransferase activity"/>
    <property type="evidence" value="ECO:0007669"/>
    <property type="project" value="InterPro"/>
</dbReference>
<dbReference type="GO" id="GO:0009245">
    <property type="term" value="P:lipid A biosynthetic process"/>
    <property type="evidence" value="ECO:0007669"/>
    <property type="project" value="UniProtKB-UniRule"/>
</dbReference>
<comment type="similarity">
    <text evidence="7">Belongs to the transferase hexapeptide repeat family. LpxD subfamily.</text>
</comment>
<dbReference type="HAMAP" id="MF_00523">
    <property type="entry name" value="LpxD"/>
    <property type="match status" value="1"/>
</dbReference>
<dbReference type="RefSeq" id="WP_125020133.1">
    <property type="nucleotide sequence ID" value="NZ_RQVQ01000050.1"/>
</dbReference>
<dbReference type="GO" id="GO:0103118">
    <property type="term" value="F:UDP-3-O-[(3R)-3-hydroxyacyl]-glucosamine N-acyltransferase activity"/>
    <property type="evidence" value="ECO:0007669"/>
    <property type="project" value="UniProtKB-EC"/>
</dbReference>
<reference evidence="9 10" key="1">
    <citation type="submission" date="2018-11" db="EMBL/GenBank/DDBJ databases">
        <title>Flavobacterium sp. nov., YIM 102701-2 draft genome.</title>
        <authorList>
            <person name="Li G."/>
            <person name="Jiang Y."/>
        </authorList>
    </citation>
    <scope>NUCLEOTIDE SEQUENCE [LARGE SCALE GENOMIC DNA]</scope>
    <source>
        <strain evidence="9 10">YIM 102701-2</strain>
    </source>
</reference>
<accession>A0A3P3VY13</accession>
<comment type="caution">
    <text evidence="9">The sequence shown here is derived from an EMBL/GenBank/DDBJ whole genome shotgun (WGS) entry which is preliminary data.</text>
</comment>
<dbReference type="NCBIfam" id="TIGR01853">
    <property type="entry name" value="lipid_A_lpxD"/>
    <property type="match status" value="1"/>
</dbReference>
<dbReference type="Gene3D" id="2.160.10.10">
    <property type="entry name" value="Hexapeptide repeat proteins"/>
    <property type="match status" value="1"/>
</dbReference>
<evidence type="ECO:0000256" key="3">
    <source>
        <dbReference type="ARBA" id="ARBA00022679"/>
    </source>
</evidence>
<evidence type="ECO:0000256" key="6">
    <source>
        <dbReference type="ARBA" id="ARBA00023315"/>
    </source>
</evidence>
<dbReference type="GO" id="GO:0016020">
    <property type="term" value="C:membrane"/>
    <property type="evidence" value="ECO:0007669"/>
    <property type="project" value="GOC"/>
</dbReference>
<dbReference type="NCBIfam" id="NF002060">
    <property type="entry name" value="PRK00892.1"/>
    <property type="match status" value="1"/>
</dbReference>
<comment type="catalytic activity">
    <reaction evidence="7">
        <text>a UDP-3-O-[(3R)-3-hydroxyacyl]-alpha-D-glucosamine + a (3R)-hydroxyacyl-[ACP] = a UDP-2-N,3-O-bis[(3R)-3-hydroxyacyl]-alpha-D-glucosamine + holo-[ACP] + H(+)</text>
        <dbReference type="Rhea" id="RHEA:53836"/>
        <dbReference type="Rhea" id="RHEA-COMP:9685"/>
        <dbReference type="Rhea" id="RHEA-COMP:9945"/>
        <dbReference type="ChEBI" id="CHEBI:15378"/>
        <dbReference type="ChEBI" id="CHEBI:64479"/>
        <dbReference type="ChEBI" id="CHEBI:78827"/>
        <dbReference type="ChEBI" id="CHEBI:137740"/>
        <dbReference type="ChEBI" id="CHEBI:137748"/>
        <dbReference type="EC" id="2.3.1.191"/>
    </reaction>
</comment>
<keyword evidence="6 7" id="KW-0012">Acyltransferase</keyword>
<protein>
    <recommendedName>
        <fullName evidence="7">UDP-3-O-acylglucosamine N-acyltransferase</fullName>
        <ecNumber evidence="7">2.3.1.191</ecNumber>
    </recommendedName>
</protein>
<feature type="active site" description="Proton acceptor" evidence="7">
    <location>
        <position position="245"/>
    </location>
</feature>
<dbReference type="InterPro" id="IPR007691">
    <property type="entry name" value="LpxD"/>
</dbReference>
<dbReference type="PANTHER" id="PTHR43378">
    <property type="entry name" value="UDP-3-O-ACYLGLUCOSAMINE N-ACYLTRANSFERASE"/>
    <property type="match status" value="1"/>
</dbReference>
<feature type="domain" description="UDP-3-O-[3-hydroxymyristoyl] glucosamine N-acyltransferase non-repeat region" evidence="8">
    <location>
        <begin position="27"/>
        <end position="91"/>
    </location>
</feature>
<comment type="subunit">
    <text evidence="7">Homotrimer.</text>
</comment>
<keyword evidence="2 7" id="KW-0441">Lipid A biosynthesis</keyword>
<dbReference type="PANTHER" id="PTHR43378:SF2">
    <property type="entry name" value="UDP-3-O-ACYLGLUCOSAMINE N-ACYLTRANSFERASE 1, MITOCHONDRIAL-RELATED"/>
    <property type="match status" value="1"/>
</dbReference>
<dbReference type="Pfam" id="PF00132">
    <property type="entry name" value="Hexapep"/>
    <property type="match status" value="3"/>
</dbReference>
<keyword evidence="3 7" id="KW-0808">Transferase</keyword>
<proteinExistence type="inferred from homology"/>
<dbReference type="UniPathway" id="UPA00973"/>
<evidence type="ECO:0000256" key="2">
    <source>
        <dbReference type="ARBA" id="ARBA00022556"/>
    </source>
</evidence>
<dbReference type="Proteomes" id="UP000275719">
    <property type="component" value="Unassembled WGS sequence"/>
</dbReference>
<name>A0A3P3VY13_9FLAO</name>
<evidence type="ECO:0000313" key="9">
    <source>
        <dbReference type="EMBL" id="RRJ87691.1"/>
    </source>
</evidence>
<dbReference type="OrthoDB" id="9784739at2"/>
<comment type="pathway">
    <text evidence="7">Bacterial outer membrane biogenesis; LPS lipid A biosynthesis.</text>
</comment>
<keyword evidence="5 7" id="KW-0443">Lipid metabolism</keyword>